<reference evidence="1 2" key="1">
    <citation type="submission" date="2014-03" db="EMBL/GenBank/DDBJ databases">
        <title>Bradyrhizobium valentinum sp. nov., isolated from effective nodules of Lupinus mariae-josephae, a lupine endemic of basic-lime soils in Eastern Spain.</title>
        <authorList>
            <person name="Duran D."/>
            <person name="Rey L."/>
            <person name="Navarro A."/>
            <person name="Busquets A."/>
            <person name="Imperial J."/>
            <person name="Ruiz-Argueso T."/>
        </authorList>
    </citation>
    <scope>NUCLEOTIDE SEQUENCE [LARGE SCALE GENOMIC DNA]</scope>
    <source>
        <strain evidence="1 2">Ro19</strain>
    </source>
</reference>
<name>A0A0R3N282_9BRAD</name>
<organism evidence="1 2">
    <name type="scientific">Bradyrhizobium retamae</name>
    <dbReference type="NCBI Taxonomy" id="1300035"/>
    <lineage>
        <taxon>Bacteria</taxon>
        <taxon>Pseudomonadati</taxon>
        <taxon>Pseudomonadota</taxon>
        <taxon>Alphaproteobacteria</taxon>
        <taxon>Hyphomicrobiales</taxon>
        <taxon>Nitrobacteraceae</taxon>
        <taxon>Bradyrhizobium</taxon>
    </lineage>
</organism>
<evidence type="ECO:0000313" key="1">
    <source>
        <dbReference type="EMBL" id="KRR26042.1"/>
    </source>
</evidence>
<comment type="caution">
    <text evidence="1">The sequence shown here is derived from an EMBL/GenBank/DDBJ whole genome shotgun (WGS) entry which is preliminary data.</text>
</comment>
<keyword evidence="2" id="KW-1185">Reference proteome</keyword>
<protein>
    <submittedName>
        <fullName evidence="1">Uncharacterized protein</fullName>
    </submittedName>
</protein>
<dbReference type="EMBL" id="LLYA01000135">
    <property type="protein sequence ID" value="KRR26042.1"/>
    <property type="molecule type" value="Genomic_DNA"/>
</dbReference>
<proteinExistence type="predicted"/>
<gene>
    <name evidence="1" type="ORF">CQ13_23300</name>
</gene>
<sequence>MRLAPSYYKYLSLLKLSPFERHAGGGWRFGTRRIAYSVVDRLTASGRARIEGSRLQLVAQIEGD</sequence>
<evidence type="ECO:0000313" key="2">
    <source>
        <dbReference type="Proteomes" id="UP000052023"/>
    </source>
</evidence>
<dbReference type="Proteomes" id="UP000052023">
    <property type="component" value="Unassembled WGS sequence"/>
</dbReference>
<dbReference type="OrthoDB" id="8254631at2"/>
<accession>A0A0R3N282</accession>
<dbReference type="AlphaFoldDB" id="A0A0R3N282"/>